<dbReference type="InterPro" id="IPR002716">
    <property type="entry name" value="PIN_dom"/>
</dbReference>
<reference evidence="2 3" key="1">
    <citation type="submission" date="2019-07" db="EMBL/GenBank/DDBJ databases">
        <title>Genomic Encyclopedia of Archaeal and Bacterial Type Strains, Phase II (KMG-II): from individual species to whole genera.</title>
        <authorList>
            <person name="Goeker M."/>
        </authorList>
    </citation>
    <scope>NUCLEOTIDE SEQUENCE [LARGE SCALE GENOMIC DNA]</scope>
    <source>
        <strain evidence="2 3">ATCC BAA-1854</strain>
    </source>
</reference>
<proteinExistence type="predicted"/>
<dbReference type="EMBL" id="VLLI01000001">
    <property type="protein sequence ID" value="TWJ04508.1"/>
    <property type="molecule type" value="Genomic_DNA"/>
</dbReference>
<dbReference type="SUPFAM" id="SSF88723">
    <property type="entry name" value="PIN domain-like"/>
    <property type="match status" value="1"/>
</dbReference>
<dbReference type="Pfam" id="PF10130">
    <property type="entry name" value="PIN_2"/>
    <property type="match status" value="1"/>
</dbReference>
<dbReference type="AlphaFoldDB" id="A0A562UFE2"/>
<organism evidence="2 3">
    <name type="scientific">Mucilaginibacter frigoritolerans</name>
    <dbReference type="NCBI Taxonomy" id="652788"/>
    <lineage>
        <taxon>Bacteria</taxon>
        <taxon>Pseudomonadati</taxon>
        <taxon>Bacteroidota</taxon>
        <taxon>Sphingobacteriia</taxon>
        <taxon>Sphingobacteriales</taxon>
        <taxon>Sphingobacteriaceae</taxon>
        <taxon>Mucilaginibacter</taxon>
    </lineage>
</organism>
<feature type="domain" description="PIN" evidence="1">
    <location>
        <begin position="4"/>
        <end position="133"/>
    </location>
</feature>
<dbReference type="OrthoDB" id="799916at2"/>
<dbReference type="Proteomes" id="UP000317010">
    <property type="component" value="Unassembled WGS sequence"/>
</dbReference>
<evidence type="ECO:0000313" key="2">
    <source>
        <dbReference type="EMBL" id="TWJ04508.1"/>
    </source>
</evidence>
<evidence type="ECO:0000259" key="1">
    <source>
        <dbReference type="Pfam" id="PF10130"/>
    </source>
</evidence>
<dbReference type="InterPro" id="IPR029060">
    <property type="entry name" value="PIN-like_dom_sf"/>
</dbReference>
<dbReference type="Gene3D" id="3.40.50.1010">
    <property type="entry name" value="5'-nuclease"/>
    <property type="match status" value="1"/>
</dbReference>
<gene>
    <name evidence="2" type="ORF">JN11_00217</name>
</gene>
<sequence length="148" mass="17502">MKIIVDANIVFSSILNSNGKIGDLLINSKKHFNFIAPEFLHYEIRDKYKRLQSISDLSIEQIMEAEYHVCKEIVFISEEQINQEFWEEAYTLVQDIDIKDIQYVAYAKQFKCKIWSGDKKLFKGLKAKGFNNIITTDDLFELRRKRLK</sequence>
<accession>A0A562UFE2</accession>
<protein>
    <submittedName>
        <fullName evidence="2">Putative nucleic acid-binding protein</fullName>
    </submittedName>
</protein>
<evidence type="ECO:0000313" key="3">
    <source>
        <dbReference type="Proteomes" id="UP000317010"/>
    </source>
</evidence>
<keyword evidence="3" id="KW-1185">Reference proteome</keyword>
<comment type="caution">
    <text evidence="2">The sequence shown here is derived from an EMBL/GenBank/DDBJ whole genome shotgun (WGS) entry which is preliminary data.</text>
</comment>
<dbReference type="RefSeq" id="WP_144908783.1">
    <property type="nucleotide sequence ID" value="NZ_VLLI01000001.1"/>
</dbReference>
<name>A0A562UFE2_9SPHI</name>